<organism evidence="2 3">
    <name type="scientific">Aspergillus candidus</name>
    <dbReference type="NCBI Taxonomy" id="41067"/>
    <lineage>
        <taxon>Eukaryota</taxon>
        <taxon>Fungi</taxon>
        <taxon>Dikarya</taxon>
        <taxon>Ascomycota</taxon>
        <taxon>Pezizomycotina</taxon>
        <taxon>Eurotiomycetes</taxon>
        <taxon>Eurotiomycetidae</taxon>
        <taxon>Eurotiales</taxon>
        <taxon>Aspergillaceae</taxon>
        <taxon>Aspergillus</taxon>
        <taxon>Aspergillus subgen. Circumdati</taxon>
    </lineage>
</organism>
<keyword evidence="3" id="KW-1185">Reference proteome</keyword>
<feature type="compositionally biased region" description="Polar residues" evidence="1">
    <location>
        <begin position="218"/>
        <end position="235"/>
    </location>
</feature>
<reference evidence="2 3" key="1">
    <citation type="submission" date="2017-12" db="EMBL/GenBank/DDBJ databases">
        <authorList>
            <consortium name="DOE Joint Genome Institute"/>
            <person name="Haridas S."/>
            <person name="Kjaerbolling I."/>
            <person name="Vesth T.C."/>
            <person name="Frisvad J.C."/>
            <person name="Nybo J.L."/>
            <person name="Theobald S."/>
            <person name="Kuo A."/>
            <person name="Bowyer P."/>
            <person name="Matsuda Y."/>
            <person name="Mondo S."/>
            <person name="Lyhne E.K."/>
            <person name="Kogle M.E."/>
            <person name="Clum A."/>
            <person name="Lipzen A."/>
            <person name="Salamov A."/>
            <person name="Ngan C.Y."/>
            <person name="Daum C."/>
            <person name="Chiniquy J."/>
            <person name="Barry K."/>
            <person name="LaButti K."/>
            <person name="Simmons B.A."/>
            <person name="Magnuson J.K."/>
            <person name="Mortensen U.H."/>
            <person name="Larsen T.O."/>
            <person name="Grigoriev I.V."/>
            <person name="Baker S.E."/>
            <person name="Andersen M.R."/>
            <person name="Nordberg H.P."/>
            <person name="Cantor M.N."/>
            <person name="Hua S.X."/>
        </authorList>
    </citation>
    <scope>NUCLEOTIDE SEQUENCE [LARGE SCALE GENOMIC DNA]</scope>
    <source>
        <strain evidence="2 3">CBS 102.13</strain>
    </source>
</reference>
<feature type="compositionally biased region" description="Low complexity" evidence="1">
    <location>
        <begin position="111"/>
        <end position="134"/>
    </location>
</feature>
<dbReference type="Proteomes" id="UP000234585">
    <property type="component" value="Unassembled WGS sequence"/>
</dbReference>
<proteinExistence type="predicted"/>
<dbReference type="EMBL" id="KZ559181">
    <property type="protein sequence ID" value="PLB34332.1"/>
    <property type="molecule type" value="Genomic_DNA"/>
</dbReference>
<dbReference type="GeneID" id="36524109"/>
<evidence type="ECO:0000313" key="3">
    <source>
        <dbReference type="Proteomes" id="UP000234585"/>
    </source>
</evidence>
<protein>
    <submittedName>
        <fullName evidence="2">Uncharacterized protein</fullName>
    </submittedName>
</protein>
<sequence length="235" mass="25502">MLRCDDPTCTCQPAPPKPNRQIQLTLHDSSTSNTIAIHHADADLDIAFDIINIRLVLQETIYRVLPHTPSSTSGGGREINTSRTPLPKRPVSWTFSMNFPISTTRNTKNGTKSNTQNSIKNKSKSKINSNSNSSGGTTLHFANLIGLNDNSLLLTLTLQTTPSETGAGPSKKATSKSVSTSLFCMPNNIINTNIINTNNNNSISINRRRARGEKYKCKSSSPQKDSTAGEQSLSS</sequence>
<evidence type="ECO:0000256" key="1">
    <source>
        <dbReference type="SAM" id="MobiDB-lite"/>
    </source>
</evidence>
<accession>A0A2I2F119</accession>
<feature type="region of interest" description="Disordered" evidence="1">
    <location>
        <begin position="102"/>
        <end position="134"/>
    </location>
</feature>
<dbReference type="RefSeq" id="XP_024668344.1">
    <property type="nucleotide sequence ID" value="XM_024816949.1"/>
</dbReference>
<feature type="region of interest" description="Disordered" evidence="1">
    <location>
        <begin position="209"/>
        <end position="235"/>
    </location>
</feature>
<feature type="region of interest" description="Disordered" evidence="1">
    <location>
        <begin position="68"/>
        <end position="87"/>
    </location>
</feature>
<evidence type="ECO:0000313" key="2">
    <source>
        <dbReference type="EMBL" id="PLB34332.1"/>
    </source>
</evidence>
<name>A0A2I2F119_ASPCN</name>
<gene>
    <name evidence="2" type="ORF">BDW47DRAFT_129147</name>
</gene>
<dbReference type="AlphaFoldDB" id="A0A2I2F119"/>